<dbReference type="SMART" id="SM00965">
    <property type="entry name" value="STN"/>
    <property type="match status" value="1"/>
</dbReference>
<keyword evidence="2" id="KW-0406">Ion transport</keyword>
<dbReference type="InterPro" id="IPR023996">
    <property type="entry name" value="TonB-dep_OMP_SusC/RagA"/>
</dbReference>
<dbReference type="InterPro" id="IPR023997">
    <property type="entry name" value="TonB-dep_OMP_SusC/RagA_CS"/>
</dbReference>
<reference evidence="10" key="2">
    <citation type="journal article" date="2022" name="Sci. Total Environ.">
        <title>Prevalence, transmission, and molecular epidemiology of tet(X)-positive bacteria among humans, animals, and environmental niches in China: An epidemiological, and genomic-based study.</title>
        <authorList>
            <person name="Dong N."/>
            <person name="Zeng Y."/>
            <person name="Cai C."/>
            <person name="Sun C."/>
            <person name="Lu J."/>
            <person name="Liu C."/>
            <person name="Zhou H."/>
            <person name="Sun Q."/>
            <person name="Shu L."/>
            <person name="Wang H."/>
            <person name="Wang Y."/>
            <person name="Wang S."/>
            <person name="Wu C."/>
            <person name="Chan E.W."/>
            <person name="Chen G."/>
            <person name="Shen Z."/>
            <person name="Chen S."/>
            <person name="Zhang R."/>
        </authorList>
    </citation>
    <scope>NUCLEOTIDE SEQUENCE</scope>
    <source>
        <strain evidence="10">R1692</strain>
    </source>
</reference>
<dbReference type="InterPro" id="IPR008969">
    <property type="entry name" value="CarboxyPept-like_regulatory"/>
</dbReference>
<comment type="subcellular location">
    <subcellularLocation>
        <location evidence="6">Cell outer membrane</location>
        <topology evidence="6">Multi-pass membrane protein</topology>
    </subcellularLocation>
</comment>
<evidence type="ECO:0000256" key="1">
    <source>
        <dbReference type="ARBA" id="ARBA00022448"/>
    </source>
</evidence>
<dbReference type="SUPFAM" id="SSF49464">
    <property type="entry name" value="Carboxypeptidase regulatory domain-like"/>
    <property type="match status" value="1"/>
</dbReference>
<sequence>MRISLTALFLSLFFVHVGAHVSAQRITLKKETISLMDFFREVRKQSSYDFVYDQSLATSKYISIDVQEADIQQTLSQALKDLPLNWAIKDKVIVIKEKQSFAKEEVVQQNIKGRVYNEQGQPLEGATVHHKGKNYITDANGEFDIPAQNGDRVTVNFIGYQSSEITIKNQVLLSVTMVPRPEEMEDIVVVGYGQQKKATVTGALSSIGTKELTQSPQANISNMLVGRLPGLLAVQRSGQPGEDQSTIRIRGIGTFGGNADPLIMVDGIEGVNLNNIDPNEIESVSILKDASATAVYGVRGANGVVLVTTRRGAVGKPQVSLSTNFATTSFIYMRQGSGAYDWAKGYNEANKYDSYITGSYVEKYSPDDLEKYRTGSDPIFYPDVDWFSTMYRKSAGQSQHNLNVNGGVERVKYFISAGYFNQQGMFNDKVTNYIEEYNMQPTFHRYNFRSNMDFTILKGLTANMNIAYQFEERQGAFQDLNARISNITRSNPVHSPGILDGHLITLNQGAGAATTVINTLFLSSYSRRHRNYLNAMTRLNYDLSFITKGLSTHGTLSYGNYNTQDGSFYKPVVLYQPIRNTDGSILYVPMNEEGRITYSESVAKNRREYFEFGINYSRMFSGHNVSGLLLYNQNKYHDPTLAFLVPNSHQGLVGRITYDFKGRYMAEVNMGYNGTENFIEGKRFGLFPAYSLGWNVSEEPFFPKNDVLTYLKFRGSMGEVGNDKIGGDRFLYLPTPYNYMDGYYSFGEIGSTYQAYRGSAEGKAGNPALTWERARKTNVGIEAKFWNNAISVTADYFKEKRDNILANLGTVPNIVGAVLPAANFGRMSNGGFDGDIAFQHHISDVNYWVKANFTYARNKVEFRDEVTRAYPYLQGTGQRFGQYFGLIADGFYSSWEEANDVARPFYGYTNNKVQPGDVRYMDVNADGIINNQDEVPIGYSNFPEKVGGLSFGGDYKGFDLSILFQWADNVSAAYSLNYRFGYREEAGIPQYLLDESWTHERYNNGETINFPRLAVGDNNNKHNYLNSSLWIRDASYMRLKNAEIGYTLKGSLLTRIGLSALRVYANGNNLISWSKLLKGIDPESNLYGTNNEPYPLTRTINFGLNIKL</sequence>
<dbReference type="PROSITE" id="PS52016">
    <property type="entry name" value="TONB_DEPENDENT_REC_3"/>
    <property type="match status" value="1"/>
</dbReference>
<dbReference type="InterPro" id="IPR037066">
    <property type="entry name" value="Plug_dom_sf"/>
</dbReference>
<dbReference type="Proteomes" id="UP001170954">
    <property type="component" value="Unassembled WGS sequence"/>
</dbReference>
<keyword evidence="10" id="KW-0675">Receptor</keyword>
<dbReference type="InterPro" id="IPR011662">
    <property type="entry name" value="Secretin/TonB_short_N"/>
</dbReference>
<protein>
    <submittedName>
        <fullName evidence="10">TonB-dependent receptor</fullName>
    </submittedName>
</protein>
<evidence type="ECO:0000256" key="3">
    <source>
        <dbReference type="ARBA" id="ARBA00023004"/>
    </source>
</evidence>
<feature type="domain" description="Secretin/TonB short N-terminal" evidence="9">
    <location>
        <begin position="48"/>
        <end position="98"/>
    </location>
</feature>
<keyword evidence="4 6" id="KW-0472">Membrane</keyword>
<dbReference type="NCBIfam" id="TIGR04056">
    <property type="entry name" value="OMP_RagA_SusC"/>
    <property type="match status" value="1"/>
</dbReference>
<evidence type="ECO:0000256" key="8">
    <source>
        <dbReference type="SAM" id="SignalP"/>
    </source>
</evidence>
<proteinExistence type="inferred from homology"/>
<dbReference type="Pfam" id="PF00593">
    <property type="entry name" value="TonB_dep_Rec_b-barrel"/>
    <property type="match status" value="1"/>
</dbReference>
<evidence type="ECO:0000313" key="10">
    <source>
        <dbReference type="EMBL" id="MDM1047681.1"/>
    </source>
</evidence>
<accession>A0ABT7NKC4</accession>
<keyword evidence="8" id="KW-0732">Signal</keyword>
<name>A0ABT7NKC4_9SPHI</name>
<keyword evidence="5 6" id="KW-0998">Cell outer membrane</keyword>
<evidence type="ECO:0000256" key="6">
    <source>
        <dbReference type="PROSITE-ProRule" id="PRU01360"/>
    </source>
</evidence>
<dbReference type="NCBIfam" id="TIGR04057">
    <property type="entry name" value="SusC_RagA_signa"/>
    <property type="match status" value="1"/>
</dbReference>
<organism evidence="10 11">
    <name type="scientific">Sphingobacterium hotanense</name>
    <dbReference type="NCBI Taxonomy" id="649196"/>
    <lineage>
        <taxon>Bacteria</taxon>
        <taxon>Pseudomonadati</taxon>
        <taxon>Bacteroidota</taxon>
        <taxon>Sphingobacteriia</taxon>
        <taxon>Sphingobacteriales</taxon>
        <taxon>Sphingobacteriaceae</taxon>
        <taxon>Sphingobacterium</taxon>
    </lineage>
</organism>
<comment type="similarity">
    <text evidence="6 7">Belongs to the TonB-dependent receptor family.</text>
</comment>
<keyword evidence="2" id="KW-0410">Iron transport</keyword>
<dbReference type="Pfam" id="PF13715">
    <property type="entry name" value="CarbopepD_reg_2"/>
    <property type="match status" value="1"/>
</dbReference>
<comment type="caution">
    <text evidence="10">The sequence shown here is derived from an EMBL/GenBank/DDBJ whole genome shotgun (WGS) entry which is preliminary data.</text>
</comment>
<dbReference type="InterPro" id="IPR000531">
    <property type="entry name" value="Beta-barrel_TonB"/>
</dbReference>
<keyword evidence="11" id="KW-1185">Reference proteome</keyword>
<gene>
    <name evidence="10" type="ORF">HX018_05430</name>
</gene>
<keyword evidence="1 6" id="KW-0813">Transport</keyword>
<feature type="chain" id="PRO_5046627147" evidence="8">
    <location>
        <begin position="20"/>
        <end position="1108"/>
    </location>
</feature>
<dbReference type="Pfam" id="PF07715">
    <property type="entry name" value="Plug"/>
    <property type="match status" value="1"/>
</dbReference>
<keyword evidence="3" id="KW-0408">Iron</keyword>
<evidence type="ECO:0000256" key="7">
    <source>
        <dbReference type="RuleBase" id="RU003357"/>
    </source>
</evidence>
<evidence type="ECO:0000259" key="9">
    <source>
        <dbReference type="SMART" id="SM00965"/>
    </source>
</evidence>
<dbReference type="EMBL" id="JACAGK010000011">
    <property type="protein sequence ID" value="MDM1047681.1"/>
    <property type="molecule type" value="Genomic_DNA"/>
</dbReference>
<keyword evidence="6" id="KW-0812">Transmembrane</keyword>
<evidence type="ECO:0000256" key="5">
    <source>
        <dbReference type="ARBA" id="ARBA00023237"/>
    </source>
</evidence>
<reference evidence="10" key="1">
    <citation type="submission" date="2020-06" db="EMBL/GenBank/DDBJ databases">
        <authorList>
            <person name="Dong N."/>
        </authorList>
    </citation>
    <scope>NUCLEOTIDE SEQUENCE</scope>
    <source>
        <strain evidence="10">R1692</strain>
    </source>
</reference>
<dbReference type="Gene3D" id="2.60.40.1120">
    <property type="entry name" value="Carboxypeptidase-like, regulatory domain"/>
    <property type="match status" value="1"/>
</dbReference>
<dbReference type="InterPro" id="IPR012910">
    <property type="entry name" value="Plug_dom"/>
</dbReference>
<dbReference type="RefSeq" id="WP_286650710.1">
    <property type="nucleotide sequence ID" value="NZ_JACAGK010000011.1"/>
</dbReference>
<keyword evidence="6" id="KW-1134">Transmembrane beta strand</keyword>
<dbReference type="Gene3D" id="2.170.130.10">
    <property type="entry name" value="TonB-dependent receptor, plug domain"/>
    <property type="match status" value="1"/>
</dbReference>
<dbReference type="SUPFAM" id="SSF56935">
    <property type="entry name" value="Porins"/>
    <property type="match status" value="1"/>
</dbReference>
<evidence type="ECO:0000256" key="2">
    <source>
        <dbReference type="ARBA" id="ARBA00022496"/>
    </source>
</evidence>
<dbReference type="InterPro" id="IPR039426">
    <property type="entry name" value="TonB-dep_rcpt-like"/>
</dbReference>
<evidence type="ECO:0000313" key="11">
    <source>
        <dbReference type="Proteomes" id="UP001170954"/>
    </source>
</evidence>
<feature type="signal peptide" evidence="8">
    <location>
        <begin position="1"/>
        <end position="19"/>
    </location>
</feature>
<evidence type="ECO:0000256" key="4">
    <source>
        <dbReference type="ARBA" id="ARBA00023136"/>
    </source>
</evidence>
<keyword evidence="7" id="KW-0798">TonB box</keyword>